<dbReference type="Proteomes" id="UP000016801">
    <property type="component" value="Unassembled WGS sequence"/>
</dbReference>
<evidence type="ECO:0000313" key="2">
    <source>
        <dbReference type="Proteomes" id="UP000016801"/>
    </source>
</evidence>
<gene>
    <name evidence="1" type="ORF">CPUR_04977</name>
</gene>
<dbReference type="AlphaFoldDB" id="M1W1P2"/>
<sequence length="101" mass="11090">MKRGIFSSAFSILTKDVLRAAYSRVVAFTVSHTTRLSECVQGKEVLITNAPIVSHQISSDPLIASSPASILPFPNTFALTLTSSTLRDNATKFLKHNFIFF</sequence>
<comment type="caution">
    <text evidence="1">The sequence shown here is derived from an EMBL/GenBank/DDBJ whole genome shotgun (WGS) entry which is preliminary data.</text>
</comment>
<keyword evidence="2" id="KW-1185">Reference proteome</keyword>
<dbReference type="VEuPathDB" id="FungiDB:CPUR_04977"/>
<organism evidence="1 2">
    <name type="scientific">Claviceps purpurea (strain 20.1)</name>
    <name type="common">Ergot fungus</name>
    <name type="synonym">Sphacelia segetum</name>
    <dbReference type="NCBI Taxonomy" id="1111077"/>
    <lineage>
        <taxon>Eukaryota</taxon>
        <taxon>Fungi</taxon>
        <taxon>Dikarya</taxon>
        <taxon>Ascomycota</taxon>
        <taxon>Pezizomycotina</taxon>
        <taxon>Sordariomycetes</taxon>
        <taxon>Hypocreomycetidae</taxon>
        <taxon>Hypocreales</taxon>
        <taxon>Clavicipitaceae</taxon>
        <taxon>Claviceps</taxon>
    </lineage>
</organism>
<accession>M1W1P2</accession>
<proteinExistence type="predicted"/>
<protein>
    <submittedName>
        <fullName evidence="1">Uncharacterized protein</fullName>
    </submittedName>
</protein>
<dbReference type="EMBL" id="CAGA01000028">
    <property type="protein sequence ID" value="CCE31126.1"/>
    <property type="molecule type" value="Genomic_DNA"/>
</dbReference>
<name>M1W1P2_CLAP2</name>
<evidence type="ECO:0000313" key="1">
    <source>
        <dbReference type="EMBL" id="CCE31126.1"/>
    </source>
</evidence>
<dbReference type="HOGENOM" id="CLU_2291394_0_0_1"/>
<reference evidence="1 2" key="1">
    <citation type="journal article" date="2013" name="PLoS Genet.">
        <title>Plant-symbiotic fungi as chemical engineers: Multi-genome analysis of the Clavicipitaceae reveals dynamics of alkaloid loci.</title>
        <authorList>
            <person name="Schardl C.L."/>
            <person name="Young C.A."/>
            <person name="Hesse U."/>
            <person name="Amyotte S.G."/>
            <person name="Andreeva K."/>
            <person name="Calie P.J."/>
            <person name="Fleetwood D.J."/>
            <person name="Haws D.C."/>
            <person name="Moore N."/>
            <person name="Oeser B."/>
            <person name="Panaccione D.G."/>
            <person name="Schweri K.K."/>
            <person name="Voisey C.R."/>
            <person name="Farman M.L."/>
            <person name="Jaromczyk J.W."/>
            <person name="Roe B.A."/>
            <person name="O'Sullivan D.M."/>
            <person name="Scott B."/>
            <person name="Tudzynski P."/>
            <person name="An Z."/>
            <person name="Arnaoudova E.G."/>
            <person name="Bullock C.T."/>
            <person name="Charlton N.D."/>
            <person name="Chen L."/>
            <person name="Cox M."/>
            <person name="Dinkins R.D."/>
            <person name="Florea S."/>
            <person name="Glenn A.E."/>
            <person name="Gordon A."/>
            <person name="Gueldener U."/>
            <person name="Harris D.R."/>
            <person name="Hollin W."/>
            <person name="Jaromczyk J."/>
            <person name="Johnson R.D."/>
            <person name="Khan A.K."/>
            <person name="Leistner E."/>
            <person name="Leuchtmann A."/>
            <person name="Li C."/>
            <person name="Liu J."/>
            <person name="Liu J."/>
            <person name="Liu M."/>
            <person name="Mace W."/>
            <person name="Machado C."/>
            <person name="Nagabhyru P."/>
            <person name="Pan J."/>
            <person name="Schmid J."/>
            <person name="Sugawara K."/>
            <person name="Steiner U."/>
            <person name="Takach J.E."/>
            <person name="Tanaka E."/>
            <person name="Webb J.S."/>
            <person name="Wilson E.V."/>
            <person name="Wiseman J.L."/>
            <person name="Yoshida R."/>
            <person name="Zeng Z."/>
        </authorList>
    </citation>
    <scope>NUCLEOTIDE SEQUENCE [LARGE SCALE GENOMIC DNA]</scope>
    <source>
        <strain evidence="1 2">20.1</strain>
    </source>
</reference>